<evidence type="ECO:0008006" key="5">
    <source>
        <dbReference type="Google" id="ProtNLM"/>
    </source>
</evidence>
<gene>
    <name evidence="3" type="ORF">E3N88_21968</name>
</gene>
<accession>A0A5N6NAP0</accession>
<reference evidence="3 4" key="1">
    <citation type="submission" date="2019-05" db="EMBL/GenBank/DDBJ databases">
        <title>Mikania micrantha, genome provides insights into the molecular mechanism of rapid growth.</title>
        <authorList>
            <person name="Liu B."/>
        </authorList>
    </citation>
    <scope>NUCLEOTIDE SEQUENCE [LARGE SCALE GENOMIC DNA]</scope>
    <source>
        <strain evidence="3">NLD-2019</strain>
        <tissue evidence="3">Leaf</tissue>
    </source>
</reference>
<name>A0A5N6NAP0_9ASTR</name>
<organism evidence="3 4">
    <name type="scientific">Mikania micrantha</name>
    <name type="common">bitter vine</name>
    <dbReference type="NCBI Taxonomy" id="192012"/>
    <lineage>
        <taxon>Eukaryota</taxon>
        <taxon>Viridiplantae</taxon>
        <taxon>Streptophyta</taxon>
        <taxon>Embryophyta</taxon>
        <taxon>Tracheophyta</taxon>
        <taxon>Spermatophyta</taxon>
        <taxon>Magnoliopsida</taxon>
        <taxon>eudicotyledons</taxon>
        <taxon>Gunneridae</taxon>
        <taxon>Pentapetalae</taxon>
        <taxon>asterids</taxon>
        <taxon>campanulids</taxon>
        <taxon>Asterales</taxon>
        <taxon>Asteraceae</taxon>
        <taxon>Asteroideae</taxon>
        <taxon>Heliantheae alliance</taxon>
        <taxon>Eupatorieae</taxon>
        <taxon>Mikania</taxon>
    </lineage>
</organism>
<keyword evidence="2" id="KW-0812">Transmembrane</keyword>
<evidence type="ECO:0000256" key="2">
    <source>
        <dbReference type="SAM" id="Phobius"/>
    </source>
</evidence>
<comment type="caution">
    <text evidence="3">The sequence shown here is derived from an EMBL/GenBank/DDBJ whole genome shotgun (WGS) entry which is preliminary data.</text>
</comment>
<feature type="compositionally biased region" description="Polar residues" evidence="1">
    <location>
        <begin position="250"/>
        <end position="265"/>
    </location>
</feature>
<proteinExistence type="predicted"/>
<evidence type="ECO:0000256" key="1">
    <source>
        <dbReference type="SAM" id="MobiDB-lite"/>
    </source>
</evidence>
<evidence type="ECO:0000313" key="4">
    <source>
        <dbReference type="Proteomes" id="UP000326396"/>
    </source>
</evidence>
<protein>
    <recommendedName>
        <fullName evidence="5">Membrane protein of ER body-like protein</fullName>
    </recommendedName>
</protein>
<sequence>MADATEIWRSEADDVAEAKLKAVATADALPDNGFAAMVSPKQGANGHGFDHNEDVDVSDILDFDNIGANVFGTTNGGESSASRVETGGSSKHVGEVVEEEIVELEFEKIKPKLATHSMHCPNCKKEITKVTLRRKVVSYQSNYTEKPVEPVVPTETKHEPDATHQEPLVGCLSCLSLFTCSDEGSFNPCDIFTKWRETTISPATPPPTGEGQEKENTESCLSMFWVVRQGKDNPKPDDCPEQSNLAAKKLTSAQVPSLPQKTSSVPKDPEDSSLILPQSPNATENDDTRLNIENEPPETLAVAQSGGRSWLGYEGILAEILKSVVYGGLMEVIASLSVVASAASSDASTLSIISLAIASLIGGVFIIGHNLWDLRDDCYKDDSSNNEAANKYKELLGQVDYFPLHVFFAILSFLVFGMVPPVAYGLSFQETNDKDYTIMVVAIASLLCVALLAIFKAYINKCTVFEYFKTMVYHITAAVSVSGVSYVAGNLLTRLMEEYGLFDMSSGGGMSLIPYATTPSLVSI</sequence>
<dbReference type="PANTHER" id="PTHR38937">
    <property type="entry name" value="MEMBRANE PROTEIN OF ER BODY-LIKE PROTEIN"/>
    <property type="match status" value="1"/>
</dbReference>
<feature type="transmembrane region" description="Helical" evidence="2">
    <location>
        <begin position="471"/>
        <end position="492"/>
    </location>
</feature>
<feature type="transmembrane region" description="Helical" evidence="2">
    <location>
        <begin position="350"/>
        <end position="372"/>
    </location>
</feature>
<dbReference type="EMBL" id="SZYD01000012">
    <property type="protein sequence ID" value="KAD4584367.1"/>
    <property type="molecule type" value="Genomic_DNA"/>
</dbReference>
<dbReference type="OrthoDB" id="1924921at2759"/>
<feature type="transmembrane region" description="Helical" evidence="2">
    <location>
        <begin position="402"/>
        <end position="424"/>
    </location>
</feature>
<evidence type="ECO:0000313" key="3">
    <source>
        <dbReference type="EMBL" id="KAD4584367.1"/>
    </source>
</evidence>
<feature type="transmembrane region" description="Helical" evidence="2">
    <location>
        <begin position="324"/>
        <end position="343"/>
    </location>
</feature>
<keyword evidence="4" id="KW-1185">Reference proteome</keyword>
<feature type="transmembrane region" description="Helical" evidence="2">
    <location>
        <begin position="436"/>
        <end position="459"/>
    </location>
</feature>
<dbReference type="AlphaFoldDB" id="A0A5N6NAP0"/>
<dbReference type="PANTHER" id="PTHR38937:SF2">
    <property type="entry name" value="MEMBRANE PROTEIN OF ER BODY-LIKE PROTEIN ISOFORM X1"/>
    <property type="match status" value="1"/>
</dbReference>
<keyword evidence="2" id="KW-0472">Membrane</keyword>
<dbReference type="Proteomes" id="UP000326396">
    <property type="component" value="Linkage Group LG2"/>
</dbReference>
<feature type="region of interest" description="Disordered" evidence="1">
    <location>
        <begin position="250"/>
        <end position="288"/>
    </location>
</feature>
<dbReference type="InterPro" id="IPR052843">
    <property type="entry name" value="ER_body_metal_sequester"/>
</dbReference>
<keyword evidence="2" id="KW-1133">Transmembrane helix</keyword>